<organism evidence="1 2">
    <name type="scientific">Clostridium saccharoperbutylacetonicum N1-4(HMT)</name>
    <dbReference type="NCBI Taxonomy" id="931276"/>
    <lineage>
        <taxon>Bacteria</taxon>
        <taxon>Bacillati</taxon>
        <taxon>Bacillota</taxon>
        <taxon>Clostridia</taxon>
        <taxon>Eubacteriales</taxon>
        <taxon>Clostridiaceae</taxon>
        <taxon>Clostridium</taxon>
    </lineage>
</organism>
<keyword evidence="2" id="KW-1185">Reference proteome</keyword>
<proteinExistence type="predicted"/>
<reference evidence="1 2" key="1">
    <citation type="submission" date="2013-02" db="EMBL/GenBank/DDBJ databases">
        <title>Genome sequence of Clostridium saccharoperbutylacetonicum N1-4(HMT).</title>
        <authorList>
            <person name="Poehlein A."/>
            <person name="Daniel R."/>
        </authorList>
    </citation>
    <scope>NUCLEOTIDE SEQUENCE [LARGE SCALE GENOMIC DNA]</scope>
    <source>
        <strain evidence="2">N1-4(HMT)</strain>
    </source>
</reference>
<dbReference type="AlphaFoldDB" id="M1MK17"/>
<dbReference type="RefSeq" id="WP_015392967.1">
    <property type="nucleotide sequence ID" value="NC_020291.1"/>
</dbReference>
<dbReference type="EMBL" id="CP004121">
    <property type="protein sequence ID" value="AGF56648.1"/>
    <property type="molecule type" value="Genomic_DNA"/>
</dbReference>
<dbReference type="HOGENOM" id="CLU_448126_0_0_9"/>
<dbReference type="PATRIC" id="fig|931276.5.peg.2901"/>
<dbReference type="KEGG" id="csr:Cspa_c28850"/>
<sequence>MKISSNLIFRNSVLSSVQASNINFKNSSKVNKSSHHMKTSIDFSPDKKNRLKNEELFRKIDNALEAKSIVQKSNDTATKIIDDLKKIKKLINKIPADTNVRDYMDKDTLSKLADHIDKLSDTNQSEIANIVKNNKSAAVTSNTNITDNIIKMKYTLEGEGADTVIKSVSSPNNSVIAPNVAFSGGSGIQSSEAATYTIRGNTGTVSVGGTLVINDQEIKITDNFPITKLADYINTNKDKFGVTAELQDSAGVKDTNLKLTALGEPGEYSKLTVEYKNGIHPEGPHAGKLDDAVVYGKTVMSSGVTELAKPATYTLRGNTGTVSAGGTLVINDQEIKISDNYSMSKLADYINTNKEKFGVTAELQDSAGVKDTNIKLTALGDAGPNSTLSIKFKDGINPEGPQAGKLHDIILHGSDLSIVPGEGFMIDGQASKEGDFVVKGNTVTITKEGNSKGLTIEFSKAGADIQHGVTITGVTYEHASTTDLNVTIGNNSSEQYELNIKDMSSKTLKLSNSTLKELSNSIDKQIEKLETEQKYYKTKNKEIDKKLNSLLTNTSQISHSDFNFSLNKNKEHFTGLFKEIKNGLFNNCSKSIKYQSNSINKNSTLKLLI</sequence>
<protein>
    <recommendedName>
        <fullName evidence="3">Flagellin</fullName>
    </recommendedName>
</protein>
<dbReference type="Proteomes" id="UP000011728">
    <property type="component" value="Chromosome"/>
</dbReference>
<gene>
    <name evidence="1" type="ORF">Cspa_c28850</name>
</gene>
<name>M1MK17_9CLOT</name>
<evidence type="ECO:0000313" key="2">
    <source>
        <dbReference type="Proteomes" id="UP000011728"/>
    </source>
</evidence>
<evidence type="ECO:0008006" key="3">
    <source>
        <dbReference type="Google" id="ProtNLM"/>
    </source>
</evidence>
<accession>M1MK17</accession>
<evidence type="ECO:0000313" key="1">
    <source>
        <dbReference type="EMBL" id="AGF56648.1"/>
    </source>
</evidence>